<protein>
    <submittedName>
        <fullName evidence="1">Uncharacterized protein</fullName>
    </submittedName>
</protein>
<evidence type="ECO:0000313" key="2">
    <source>
        <dbReference type="Proteomes" id="UP000054270"/>
    </source>
</evidence>
<keyword evidence="2" id="KW-1185">Reference proteome</keyword>
<reference evidence="2" key="1">
    <citation type="submission" date="2014-04" db="EMBL/GenBank/DDBJ databases">
        <title>Evolutionary Origins and Diversification of the Mycorrhizal Mutualists.</title>
        <authorList>
            <consortium name="DOE Joint Genome Institute"/>
            <consortium name="Mycorrhizal Genomics Consortium"/>
            <person name="Kohler A."/>
            <person name="Kuo A."/>
            <person name="Nagy L.G."/>
            <person name="Floudas D."/>
            <person name="Copeland A."/>
            <person name="Barry K.W."/>
            <person name="Cichocki N."/>
            <person name="Veneault-Fourrey C."/>
            <person name="LaButti K."/>
            <person name="Lindquist E.A."/>
            <person name="Lipzen A."/>
            <person name="Lundell T."/>
            <person name="Morin E."/>
            <person name="Murat C."/>
            <person name="Riley R."/>
            <person name="Ohm R."/>
            <person name="Sun H."/>
            <person name="Tunlid A."/>
            <person name="Henrissat B."/>
            <person name="Grigoriev I.V."/>
            <person name="Hibbett D.S."/>
            <person name="Martin F."/>
        </authorList>
    </citation>
    <scope>NUCLEOTIDE SEQUENCE [LARGE SCALE GENOMIC DNA]</scope>
    <source>
        <strain evidence="2">FD-334 SS-4</strain>
    </source>
</reference>
<dbReference type="EMBL" id="KN817527">
    <property type="protein sequence ID" value="KJA26451.1"/>
    <property type="molecule type" value="Genomic_DNA"/>
</dbReference>
<dbReference type="Proteomes" id="UP000054270">
    <property type="component" value="Unassembled WGS sequence"/>
</dbReference>
<proteinExistence type="predicted"/>
<name>A0A0D2PCZ3_HYPSF</name>
<sequence>MMPDFASFFYPTHIVSRIPLARAASYLVQCLHRLYRAAASSTRLGGNLPISAHHHLLPRLRVNISGPYPKSLRAGGASPPKYTAAAARARVPRVCAVWPL</sequence>
<dbReference type="AlphaFoldDB" id="A0A0D2PCZ3"/>
<organism evidence="1 2">
    <name type="scientific">Hypholoma sublateritium (strain FD-334 SS-4)</name>
    <dbReference type="NCBI Taxonomy" id="945553"/>
    <lineage>
        <taxon>Eukaryota</taxon>
        <taxon>Fungi</taxon>
        <taxon>Dikarya</taxon>
        <taxon>Basidiomycota</taxon>
        <taxon>Agaricomycotina</taxon>
        <taxon>Agaricomycetes</taxon>
        <taxon>Agaricomycetidae</taxon>
        <taxon>Agaricales</taxon>
        <taxon>Agaricineae</taxon>
        <taxon>Strophariaceae</taxon>
        <taxon>Hypholoma</taxon>
    </lineage>
</organism>
<evidence type="ECO:0000313" key="1">
    <source>
        <dbReference type="EMBL" id="KJA26451.1"/>
    </source>
</evidence>
<accession>A0A0D2PCZ3</accession>
<gene>
    <name evidence="1" type="ORF">HYPSUDRAFT_36165</name>
</gene>